<feature type="domain" description="Fatty acid desaturase" evidence="1">
    <location>
        <begin position="117"/>
        <end position="218"/>
    </location>
</feature>
<dbReference type="GO" id="GO:0016020">
    <property type="term" value="C:membrane"/>
    <property type="evidence" value="ECO:0007669"/>
    <property type="project" value="TreeGrafter"/>
</dbReference>
<evidence type="ECO:0000313" key="2">
    <source>
        <dbReference type="EMBL" id="CAE8597541.1"/>
    </source>
</evidence>
<dbReference type="Pfam" id="PF00487">
    <property type="entry name" value="FA_desaturase"/>
    <property type="match status" value="1"/>
</dbReference>
<dbReference type="SUPFAM" id="SSF55856">
    <property type="entry name" value="Cytochrome b5-like heme/steroid binding domain"/>
    <property type="match status" value="1"/>
</dbReference>
<feature type="non-terminal residue" evidence="2">
    <location>
        <position position="222"/>
    </location>
</feature>
<dbReference type="EMBL" id="CAJNNV010009566">
    <property type="protein sequence ID" value="CAE8597541.1"/>
    <property type="molecule type" value="Genomic_DNA"/>
</dbReference>
<dbReference type="InterPro" id="IPR036400">
    <property type="entry name" value="Cyt_B5-like_heme/steroid_sf"/>
</dbReference>
<reference evidence="2" key="1">
    <citation type="submission" date="2021-02" db="EMBL/GenBank/DDBJ databases">
        <authorList>
            <person name="Dougan E. K."/>
            <person name="Rhodes N."/>
            <person name="Thang M."/>
            <person name="Chan C."/>
        </authorList>
    </citation>
    <scope>NUCLEOTIDE SEQUENCE</scope>
</reference>
<evidence type="ECO:0000313" key="3">
    <source>
        <dbReference type="Proteomes" id="UP000654075"/>
    </source>
</evidence>
<dbReference type="InterPro" id="IPR012171">
    <property type="entry name" value="Fatty_acid_desaturase"/>
</dbReference>
<dbReference type="Proteomes" id="UP000654075">
    <property type="component" value="Unassembled WGS sequence"/>
</dbReference>
<proteinExistence type="predicted"/>
<dbReference type="OrthoDB" id="260519at2759"/>
<keyword evidence="3" id="KW-1185">Reference proteome</keyword>
<dbReference type="InterPro" id="IPR005804">
    <property type="entry name" value="FA_desaturase_dom"/>
</dbReference>
<dbReference type="AlphaFoldDB" id="A0A813EAN2"/>
<dbReference type="GO" id="GO:0006629">
    <property type="term" value="P:lipid metabolic process"/>
    <property type="evidence" value="ECO:0007669"/>
    <property type="project" value="InterPro"/>
</dbReference>
<comment type="caution">
    <text evidence="2">The sequence shown here is derived from an EMBL/GenBank/DDBJ whole genome shotgun (WGS) entry which is preliminary data.</text>
</comment>
<gene>
    <name evidence="2" type="ORF">PGLA1383_LOCUS15982</name>
</gene>
<name>A0A813EAN2_POLGL</name>
<sequence length="222" mass="25694">HPGGYDAIALGQGRNCTELFESYHSLANEKLVRATLARHYVEHVPKDAPDYECTFEWQETPFYDELKRRVRAHFDRKQHAVFGHHADFCQWMQLVVFILGSGFAMYGFMCGKLLSMTLLPFCYWWGPSPCMHDGSHFSISSKPWVNRLLAHIGGAHMSLFSWYHQHTIGHHSHTNIPGRDPDLYHFSISADSGLAGFRTSIYSRTLPEKTFRGEPRSSYWRR</sequence>
<organism evidence="2 3">
    <name type="scientific">Polarella glacialis</name>
    <name type="common">Dinoflagellate</name>
    <dbReference type="NCBI Taxonomy" id="89957"/>
    <lineage>
        <taxon>Eukaryota</taxon>
        <taxon>Sar</taxon>
        <taxon>Alveolata</taxon>
        <taxon>Dinophyceae</taxon>
        <taxon>Suessiales</taxon>
        <taxon>Suessiaceae</taxon>
        <taxon>Polarella</taxon>
    </lineage>
</organism>
<dbReference type="PANTHER" id="PTHR19353:SF15">
    <property type="entry name" value="CYTOCHROME B5 HEME-BINDING DOMAIN-CONTAINING PROTEIN"/>
    <property type="match status" value="1"/>
</dbReference>
<dbReference type="PANTHER" id="PTHR19353">
    <property type="entry name" value="FATTY ACID DESATURASE 2"/>
    <property type="match status" value="1"/>
</dbReference>
<evidence type="ECO:0000259" key="1">
    <source>
        <dbReference type="Pfam" id="PF00487"/>
    </source>
</evidence>
<accession>A0A813EAN2</accession>
<feature type="non-terminal residue" evidence="2">
    <location>
        <position position="1"/>
    </location>
</feature>
<protein>
    <recommendedName>
        <fullName evidence="1">Fatty acid desaturase domain-containing protein</fullName>
    </recommendedName>
</protein>
<dbReference type="GO" id="GO:0016717">
    <property type="term" value="F:oxidoreductase activity, acting on paired donors, with oxidation of a pair of donors resulting in the reduction of molecular oxygen to two molecules of water"/>
    <property type="evidence" value="ECO:0007669"/>
    <property type="project" value="TreeGrafter"/>
</dbReference>